<name>G2XYD5_BOTF4</name>
<dbReference type="HOGENOM" id="CLU_3013908_0_0_1"/>
<dbReference type="Proteomes" id="UP000008177">
    <property type="component" value="Unplaced contigs"/>
</dbReference>
<protein>
    <submittedName>
        <fullName evidence="2">Uncharacterized protein</fullName>
    </submittedName>
</protein>
<gene>
    <name evidence="2" type="ORF">BofuT4_uP044900.1</name>
</gene>
<dbReference type="EMBL" id="FQ790278">
    <property type="protein sequence ID" value="CCD45472.1"/>
    <property type="molecule type" value="Genomic_DNA"/>
</dbReference>
<sequence>MAGWILGRTFNRHLRKHGVWVAVSYVGASFWLRLIVVQYQPTTPKSCFVMNAETPS</sequence>
<evidence type="ECO:0000313" key="3">
    <source>
        <dbReference type="Proteomes" id="UP000008177"/>
    </source>
</evidence>
<keyword evidence="1" id="KW-1133">Transmembrane helix</keyword>
<reference evidence="3" key="1">
    <citation type="journal article" date="2011" name="PLoS Genet.">
        <title>Genomic analysis of the necrotrophic fungal pathogens Sclerotinia sclerotiorum and Botrytis cinerea.</title>
        <authorList>
            <person name="Amselem J."/>
            <person name="Cuomo C.A."/>
            <person name="van Kan J.A."/>
            <person name="Viaud M."/>
            <person name="Benito E.P."/>
            <person name="Couloux A."/>
            <person name="Coutinho P.M."/>
            <person name="de Vries R.P."/>
            <person name="Dyer P.S."/>
            <person name="Fillinger S."/>
            <person name="Fournier E."/>
            <person name="Gout L."/>
            <person name="Hahn M."/>
            <person name="Kohn L."/>
            <person name="Lapalu N."/>
            <person name="Plummer K.M."/>
            <person name="Pradier J.M."/>
            <person name="Quevillon E."/>
            <person name="Sharon A."/>
            <person name="Simon A."/>
            <person name="ten Have A."/>
            <person name="Tudzynski B."/>
            <person name="Tudzynski P."/>
            <person name="Wincker P."/>
            <person name="Andrew M."/>
            <person name="Anthouard V."/>
            <person name="Beever R.E."/>
            <person name="Beffa R."/>
            <person name="Benoit I."/>
            <person name="Bouzid O."/>
            <person name="Brault B."/>
            <person name="Chen Z."/>
            <person name="Choquer M."/>
            <person name="Collemare J."/>
            <person name="Cotton P."/>
            <person name="Danchin E.G."/>
            <person name="Da Silva C."/>
            <person name="Gautier A."/>
            <person name="Giraud C."/>
            <person name="Giraud T."/>
            <person name="Gonzalez C."/>
            <person name="Grossetete S."/>
            <person name="Guldener U."/>
            <person name="Henrissat B."/>
            <person name="Howlett B.J."/>
            <person name="Kodira C."/>
            <person name="Kretschmer M."/>
            <person name="Lappartient A."/>
            <person name="Leroch M."/>
            <person name="Levis C."/>
            <person name="Mauceli E."/>
            <person name="Neuveglise C."/>
            <person name="Oeser B."/>
            <person name="Pearson M."/>
            <person name="Poulain J."/>
            <person name="Poussereau N."/>
            <person name="Quesneville H."/>
            <person name="Rascle C."/>
            <person name="Schumacher J."/>
            <person name="Segurens B."/>
            <person name="Sexton A."/>
            <person name="Silva E."/>
            <person name="Sirven C."/>
            <person name="Soanes D.M."/>
            <person name="Talbot N.J."/>
            <person name="Templeton M."/>
            <person name="Yandava C."/>
            <person name="Yarden O."/>
            <person name="Zeng Q."/>
            <person name="Rollins J.A."/>
            <person name="Lebrun M.H."/>
            <person name="Dickman M."/>
        </authorList>
    </citation>
    <scope>NUCLEOTIDE SEQUENCE [LARGE SCALE GENOMIC DNA]</scope>
    <source>
        <strain evidence="3">T4</strain>
    </source>
</reference>
<keyword evidence="1" id="KW-0812">Transmembrane</keyword>
<dbReference type="AlphaFoldDB" id="G2XYD5"/>
<dbReference type="InParanoid" id="G2XYD5"/>
<accession>G2XYD5</accession>
<proteinExistence type="predicted"/>
<evidence type="ECO:0000313" key="2">
    <source>
        <dbReference type="EMBL" id="CCD45472.1"/>
    </source>
</evidence>
<keyword evidence="1" id="KW-0472">Membrane</keyword>
<evidence type="ECO:0000256" key="1">
    <source>
        <dbReference type="SAM" id="Phobius"/>
    </source>
</evidence>
<organism evidence="2 3">
    <name type="scientific">Botryotinia fuckeliana (strain T4)</name>
    <name type="common">Noble rot fungus</name>
    <name type="synonym">Botrytis cinerea</name>
    <dbReference type="NCBI Taxonomy" id="999810"/>
    <lineage>
        <taxon>Eukaryota</taxon>
        <taxon>Fungi</taxon>
        <taxon>Dikarya</taxon>
        <taxon>Ascomycota</taxon>
        <taxon>Pezizomycotina</taxon>
        <taxon>Leotiomycetes</taxon>
        <taxon>Helotiales</taxon>
        <taxon>Sclerotiniaceae</taxon>
        <taxon>Botrytis</taxon>
    </lineage>
</organism>
<feature type="transmembrane region" description="Helical" evidence="1">
    <location>
        <begin position="18"/>
        <end position="36"/>
    </location>
</feature>